<organism evidence="3">
    <name type="scientific">hydrothermal vent metagenome</name>
    <dbReference type="NCBI Taxonomy" id="652676"/>
    <lineage>
        <taxon>unclassified sequences</taxon>
        <taxon>metagenomes</taxon>
        <taxon>ecological metagenomes</taxon>
    </lineage>
</organism>
<dbReference type="InterPro" id="IPR007129">
    <property type="entry name" value="Ubiqinol_cyt_c_chaperone_CPB3"/>
</dbReference>
<protein>
    <recommendedName>
        <fullName evidence="2">Ubiquinol-cytochrome c chaperone domain-containing protein</fullName>
    </recommendedName>
</protein>
<comment type="similarity">
    <text evidence="1">Belongs to the CBP3 family.</text>
</comment>
<sequence>MVFSLLFRGKKRQKIGERLYSYIREAARNPAFFGPSKFPDTVDGRFELLTLQAFLLMQALRLHAPEQRLDQLVFDTMFLDMDDALREMGTSDTQVGKKVKQMAKAFYGRSKSYHEALQSAKREEISAALARNALATAEPQNLDIFCRQLADWVVQSEKNLAEQKLKQLLSSGPDFAKPIFT</sequence>
<gene>
    <name evidence="3" type="ORF">MNBD_ALPHA06-2296</name>
</gene>
<reference evidence="3" key="1">
    <citation type="submission" date="2018-06" db="EMBL/GenBank/DDBJ databases">
        <authorList>
            <person name="Zhirakovskaya E."/>
        </authorList>
    </citation>
    <scope>NUCLEOTIDE SEQUENCE</scope>
</reference>
<evidence type="ECO:0000259" key="2">
    <source>
        <dbReference type="Pfam" id="PF03981"/>
    </source>
</evidence>
<proteinExistence type="inferred from homology"/>
<dbReference type="EMBL" id="UOEE01000178">
    <property type="protein sequence ID" value="VAV94184.1"/>
    <property type="molecule type" value="Genomic_DNA"/>
</dbReference>
<name>A0A3B0RKZ1_9ZZZZ</name>
<dbReference type="Pfam" id="PF03981">
    <property type="entry name" value="Ubiq_cyt_C_chap"/>
    <property type="match status" value="1"/>
</dbReference>
<evidence type="ECO:0000256" key="1">
    <source>
        <dbReference type="ARBA" id="ARBA00006407"/>
    </source>
</evidence>
<feature type="domain" description="Ubiquinol-cytochrome c chaperone" evidence="2">
    <location>
        <begin position="37"/>
        <end position="175"/>
    </location>
</feature>
<dbReference type="PANTHER" id="PTHR12184:SF1">
    <property type="entry name" value="UBIQUINOL-CYTOCHROME-C REDUCTASE COMPLEX ASSEMBLY FACTOR 1"/>
    <property type="match status" value="1"/>
</dbReference>
<dbReference type="InterPro" id="IPR021150">
    <property type="entry name" value="Ubiq_cyt_c_chap"/>
</dbReference>
<dbReference type="PANTHER" id="PTHR12184">
    <property type="entry name" value="UBIQUINOL-CYTOCHROME C REDUCTASE COMPLEX ASSEMBLY FACTOR 1 FAMILY MEMBER"/>
    <property type="match status" value="1"/>
</dbReference>
<accession>A0A3B0RKZ1</accession>
<evidence type="ECO:0000313" key="3">
    <source>
        <dbReference type="EMBL" id="VAV94184.1"/>
    </source>
</evidence>
<dbReference type="AlphaFoldDB" id="A0A3B0RKZ1"/>